<evidence type="ECO:0000313" key="3">
    <source>
        <dbReference type="Proteomes" id="UP000732399"/>
    </source>
</evidence>
<sequence>MIRRGRDVPPRLTREVDAATGRVTIRGEGGAKGDWPKELNACRLDPDADYHVNGYHYATDAEGRVTSAQGKLDLEVADRNGYQQRVSGCEDRLPADQGGHLIASIFNGPGDRLDLVAMNGNYNMGAWRSMEAGFEAALKEGNLATCGWT</sequence>
<dbReference type="Proteomes" id="UP000732399">
    <property type="component" value="Unassembled WGS sequence"/>
</dbReference>
<feature type="domain" description="Type VII secretion system protein EssD-like" evidence="1">
    <location>
        <begin position="48"/>
        <end position="140"/>
    </location>
</feature>
<evidence type="ECO:0000313" key="2">
    <source>
        <dbReference type="EMBL" id="NJR80239.1"/>
    </source>
</evidence>
<organism evidence="2 3">
    <name type="scientific">Sphingomonas corticis</name>
    <dbReference type="NCBI Taxonomy" id="2722791"/>
    <lineage>
        <taxon>Bacteria</taxon>
        <taxon>Pseudomonadati</taxon>
        <taxon>Pseudomonadota</taxon>
        <taxon>Alphaproteobacteria</taxon>
        <taxon>Sphingomonadales</taxon>
        <taxon>Sphingomonadaceae</taxon>
        <taxon>Sphingomonas</taxon>
    </lineage>
</organism>
<dbReference type="RefSeq" id="WP_168135791.1">
    <property type="nucleotide sequence ID" value="NZ_JAAVJH010000014.1"/>
</dbReference>
<keyword evidence="3" id="KW-1185">Reference proteome</keyword>
<proteinExistence type="predicted"/>
<protein>
    <recommendedName>
        <fullName evidence="1">Type VII secretion system protein EssD-like domain-containing protein</fullName>
    </recommendedName>
</protein>
<gene>
    <name evidence="2" type="ORF">HBH26_16785</name>
</gene>
<comment type="caution">
    <text evidence="2">The sequence shown here is derived from an EMBL/GenBank/DDBJ whole genome shotgun (WGS) entry which is preliminary data.</text>
</comment>
<dbReference type="Pfam" id="PF13930">
    <property type="entry name" value="Endonuclea_NS_2"/>
    <property type="match status" value="1"/>
</dbReference>
<name>A0ABX1CQQ4_9SPHN</name>
<reference evidence="2 3" key="1">
    <citation type="submission" date="2020-03" db="EMBL/GenBank/DDBJ databases">
        <authorList>
            <person name="Wang L."/>
            <person name="He N."/>
            <person name="Li Y."/>
            <person name="Fang Y."/>
            <person name="Zhang F."/>
        </authorList>
    </citation>
    <scope>NUCLEOTIDE SEQUENCE [LARGE SCALE GENOMIC DNA]</scope>
    <source>
        <strain evidence="2 3">36D10-4-7</strain>
    </source>
</reference>
<evidence type="ECO:0000259" key="1">
    <source>
        <dbReference type="Pfam" id="PF13930"/>
    </source>
</evidence>
<dbReference type="InterPro" id="IPR044927">
    <property type="entry name" value="Endonuclea_NS_2"/>
</dbReference>
<accession>A0ABX1CQQ4</accession>
<dbReference type="EMBL" id="JAAVJH010000014">
    <property type="protein sequence ID" value="NJR80239.1"/>
    <property type="molecule type" value="Genomic_DNA"/>
</dbReference>